<proteinExistence type="inferred from homology"/>
<dbReference type="Gene3D" id="1.10.10.10">
    <property type="entry name" value="Winged helix-like DNA-binding domain superfamily/Winged helix DNA-binding domain"/>
    <property type="match status" value="1"/>
</dbReference>
<feature type="domain" description="HTH lysR-type" evidence="5">
    <location>
        <begin position="1"/>
        <end position="58"/>
    </location>
</feature>
<dbReference type="Pfam" id="PF00126">
    <property type="entry name" value="HTH_1"/>
    <property type="match status" value="1"/>
</dbReference>
<dbReference type="CDD" id="cd05466">
    <property type="entry name" value="PBP2_LTTR_substrate"/>
    <property type="match status" value="1"/>
</dbReference>
<reference evidence="6 7" key="1">
    <citation type="submission" date="2016-03" db="EMBL/GenBank/DDBJ databases">
        <title>Draft genome sequence of Paenibacillus antarcticus CECT 5836.</title>
        <authorList>
            <person name="Shin S.-K."/>
            <person name="Yi H."/>
        </authorList>
    </citation>
    <scope>NUCLEOTIDE SEQUENCE [LARGE SCALE GENOMIC DNA]</scope>
    <source>
        <strain evidence="6 7">CECT 5836</strain>
    </source>
</reference>
<dbReference type="GO" id="GO:0003700">
    <property type="term" value="F:DNA-binding transcription factor activity"/>
    <property type="evidence" value="ECO:0007669"/>
    <property type="project" value="InterPro"/>
</dbReference>
<dbReference type="SUPFAM" id="SSF46785">
    <property type="entry name" value="Winged helix' DNA-binding domain"/>
    <property type="match status" value="1"/>
</dbReference>
<dbReference type="Gene3D" id="3.40.190.290">
    <property type="match status" value="1"/>
</dbReference>
<keyword evidence="7" id="KW-1185">Reference proteome</keyword>
<keyword evidence="4" id="KW-0804">Transcription</keyword>
<protein>
    <submittedName>
        <fullName evidence="6">Transcriptional regulator</fullName>
    </submittedName>
</protein>
<evidence type="ECO:0000256" key="4">
    <source>
        <dbReference type="ARBA" id="ARBA00023163"/>
    </source>
</evidence>
<evidence type="ECO:0000313" key="7">
    <source>
        <dbReference type="Proteomes" id="UP000077355"/>
    </source>
</evidence>
<dbReference type="InterPro" id="IPR036388">
    <property type="entry name" value="WH-like_DNA-bd_sf"/>
</dbReference>
<dbReference type="PROSITE" id="PS50931">
    <property type="entry name" value="HTH_LYSR"/>
    <property type="match status" value="1"/>
</dbReference>
<dbReference type="SUPFAM" id="SSF53850">
    <property type="entry name" value="Periplasmic binding protein-like II"/>
    <property type="match status" value="1"/>
</dbReference>
<dbReference type="FunFam" id="1.10.10.10:FF:000001">
    <property type="entry name" value="LysR family transcriptional regulator"/>
    <property type="match status" value="1"/>
</dbReference>
<dbReference type="EMBL" id="LVJI01000014">
    <property type="protein sequence ID" value="OAB46835.1"/>
    <property type="molecule type" value="Genomic_DNA"/>
</dbReference>
<accession>A0A162MBQ7</accession>
<sequence>MELRQLQYALQIAAERNFSRAAEKLHIAQPSLSQQLAKLEKEIGVLLFQRNTSSVELTHAGAAFMEQAQKIIDAVELLRQEMSDISQLRGGKVVVGSMPITGSHLLPYVLPTFKLTFPDIEITLLEDSSMNLEKLTALGKTDLSLLSLPLVEPSLAYEIIGKELIDLAVPPNHPLAKRATASDTPVAVQLEELKGEPFIVLKRGQGFRKMTFELCQHAGFEPQVVFESSNMETIQSLVAAGMGVTLVPRYIARAPRSEFVPVYLPLAEPVPFRTLVVAYRKGRYLSKAAEAFIETFKKSMAGI</sequence>
<name>A0A162MBQ7_9BACL</name>
<dbReference type="PANTHER" id="PTHR30346">
    <property type="entry name" value="TRANSCRIPTIONAL DUAL REGULATOR HCAR-RELATED"/>
    <property type="match status" value="1"/>
</dbReference>
<dbReference type="PRINTS" id="PR00039">
    <property type="entry name" value="HTHLYSR"/>
</dbReference>
<dbReference type="PANTHER" id="PTHR30346:SF28">
    <property type="entry name" value="HTH-TYPE TRANSCRIPTIONAL REGULATOR CYNR"/>
    <property type="match status" value="1"/>
</dbReference>
<dbReference type="Proteomes" id="UP000077355">
    <property type="component" value="Unassembled WGS sequence"/>
</dbReference>
<organism evidence="6 7">
    <name type="scientific">Paenibacillus antarcticus</name>
    <dbReference type="NCBI Taxonomy" id="253703"/>
    <lineage>
        <taxon>Bacteria</taxon>
        <taxon>Bacillati</taxon>
        <taxon>Bacillota</taxon>
        <taxon>Bacilli</taxon>
        <taxon>Bacillales</taxon>
        <taxon>Paenibacillaceae</taxon>
        <taxon>Paenibacillus</taxon>
    </lineage>
</organism>
<evidence type="ECO:0000259" key="5">
    <source>
        <dbReference type="PROSITE" id="PS50931"/>
    </source>
</evidence>
<dbReference type="AlphaFoldDB" id="A0A162MBQ7"/>
<dbReference type="Pfam" id="PF03466">
    <property type="entry name" value="LysR_substrate"/>
    <property type="match status" value="1"/>
</dbReference>
<dbReference type="InterPro" id="IPR000847">
    <property type="entry name" value="LysR_HTH_N"/>
</dbReference>
<evidence type="ECO:0000313" key="6">
    <source>
        <dbReference type="EMBL" id="OAB46835.1"/>
    </source>
</evidence>
<keyword evidence="3" id="KW-0238">DNA-binding</keyword>
<dbReference type="GO" id="GO:0032993">
    <property type="term" value="C:protein-DNA complex"/>
    <property type="evidence" value="ECO:0007669"/>
    <property type="project" value="TreeGrafter"/>
</dbReference>
<evidence type="ECO:0000256" key="2">
    <source>
        <dbReference type="ARBA" id="ARBA00023015"/>
    </source>
</evidence>
<dbReference type="InterPro" id="IPR005119">
    <property type="entry name" value="LysR_subst-bd"/>
</dbReference>
<dbReference type="OrthoDB" id="9803735at2"/>
<gene>
    <name evidence="6" type="ORF">PBAT_09210</name>
</gene>
<evidence type="ECO:0000256" key="1">
    <source>
        <dbReference type="ARBA" id="ARBA00009437"/>
    </source>
</evidence>
<evidence type="ECO:0000256" key="3">
    <source>
        <dbReference type="ARBA" id="ARBA00023125"/>
    </source>
</evidence>
<dbReference type="InterPro" id="IPR036390">
    <property type="entry name" value="WH_DNA-bd_sf"/>
</dbReference>
<comment type="caution">
    <text evidence="6">The sequence shown here is derived from an EMBL/GenBank/DDBJ whole genome shotgun (WGS) entry which is preliminary data.</text>
</comment>
<keyword evidence="2" id="KW-0805">Transcription regulation</keyword>
<dbReference type="GO" id="GO:0003677">
    <property type="term" value="F:DNA binding"/>
    <property type="evidence" value="ECO:0007669"/>
    <property type="project" value="UniProtKB-KW"/>
</dbReference>
<comment type="similarity">
    <text evidence="1">Belongs to the LysR transcriptional regulatory family.</text>
</comment>
<dbReference type="RefSeq" id="WP_068648770.1">
    <property type="nucleotide sequence ID" value="NZ_CP043611.1"/>
</dbReference>